<evidence type="ECO:0000313" key="2">
    <source>
        <dbReference type="Proteomes" id="UP000489600"/>
    </source>
</evidence>
<dbReference type="Proteomes" id="UP000489600">
    <property type="component" value="Unassembled WGS sequence"/>
</dbReference>
<keyword evidence="2" id="KW-1185">Reference proteome</keyword>
<protein>
    <submittedName>
        <fullName evidence="1">Uncharacterized protein</fullName>
    </submittedName>
</protein>
<name>A0A565AXE7_9BRAS</name>
<comment type="caution">
    <text evidence="1">The sequence shown here is derived from an EMBL/GenBank/DDBJ whole genome shotgun (WGS) entry which is preliminary data.</text>
</comment>
<gene>
    <name evidence="1" type="ORF">ANE_LOCUS4526</name>
</gene>
<accession>A0A565AXE7</accession>
<dbReference type="AlphaFoldDB" id="A0A565AXE7"/>
<reference evidence="1" key="1">
    <citation type="submission" date="2019-07" db="EMBL/GenBank/DDBJ databases">
        <authorList>
            <person name="Dittberner H."/>
        </authorList>
    </citation>
    <scope>NUCLEOTIDE SEQUENCE [LARGE SCALE GENOMIC DNA]</scope>
</reference>
<proteinExistence type="predicted"/>
<dbReference type="EMBL" id="CABITT030000002">
    <property type="protein sequence ID" value="VVA94081.1"/>
    <property type="molecule type" value="Genomic_DNA"/>
</dbReference>
<organism evidence="1 2">
    <name type="scientific">Arabis nemorensis</name>
    <dbReference type="NCBI Taxonomy" id="586526"/>
    <lineage>
        <taxon>Eukaryota</taxon>
        <taxon>Viridiplantae</taxon>
        <taxon>Streptophyta</taxon>
        <taxon>Embryophyta</taxon>
        <taxon>Tracheophyta</taxon>
        <taxon>Spermatophyta</taxon>
        <taxon>Magnoliopsida</taxon>
        <taxon>eudicotyledons</taxon>
        <taxon>Gunneridae</taxon>
        <taxon>Pentapetalae</taxon>
        <taxon>rosids</taxon>
        <taxon>malvids</taxon>
        <taxon>Brassicales</taxon>
        <taxon>Brassicaceae</taxon>
        <taxon>Arabideae</taxon>
        <taxon>Arabis</taxon>
    </lineage>
</organism>
<sequence>MGTMRAYSDMVMMVAMPIDTADIIVSASRRLSFGNFDGAGKSTRRLVRHTEDMVSVAFFLPKPSDCLVTIGVTVAISPVGSVCASGVKDKVLLWDMAEKKSKYLYSACEDQIFLQPLDVSEFFNLCTSSSFYTLFTFPDSASSSSHIYILCFSISIPRAKIKSFFNLSM</sequence>
<evidence type="ECO:0000313" key="1">
    <source>
        <dbReference type="EMBL" id="VVA94081.1"/>
    </source>
</evidence>